<evidence type="ECO:0000256" key="1">
    <source>
        <dbReference type="SAM" id="Phobius"/>
    </source>
</evidence>
<evidence type="ECO:0000313" key="2">
    <source>
        <dbReference type="EMBL" id="RWA14131.1"/>
    </source>
</evidence>
<dbReference type="UniPathway" id="UPA00094"/>
<feature type="transmembrane region" description="Helical" evidence="1">
    <location>
        <begin position="51"/>
        <end position="70"/>
    </location>
</feature>
<protein>
    <submittedName>
        <fullName evidence="2">Uncharacterized protein</fullName>
    </submittedName>
</protein>
<keyword evidence="3" id="KW-1185">Reference proteome</keyword>
<feature type="transmembrane region" description="Helical" evidence="1">
    <location>
        <begin position="90"/>
        <end position="109"/>
    </location>
</feature>
<feature type="transmembrane region" description="Helical" evidence="1">
    <location>
        <begin position="129"/>
        <end position="152"/>
    </location>
</feature>
<accession>A0A439DIB7</accession>
<proteinExistence type="predicted"/>
<reference evidence="2 3" key="1">
    <citation type="submission" date="2018-12" db="EMBL/GenBank/DDBJ databases">
        <title>Draft genome sequence of Xylaria grammica IHI A82.</title>
        <authorList>
            <person name="Buettner E."/>
            <person name="Kellner H."/>
        </authorList>
    </citation>
    <scope>NUCLEOTIDE SEQUENCE [LARGE SCALE GENOMIC DNA]</scope>
    <source>
        <strain evidence="2 3">IHI A82</strain>
    </source>
</reference>
<dbReference type="Proteomes" id="UP000286045">
    <property type="component" value="Unassembled WGS sequence"/>
</dbReference>
<evidence type="ECO:0000313" key="3">
    <source>
        <dbReference type="Proteomes" id="UP000286045"/>
    </source>
</evidence>
<dbReference type="EMBL" id="RYZI01000013">
    <property type="protein sequence ID" value="RWA14131.1"/>
    <property type="molecule type" value="Genomic_DNA"/>
</dbReference>
<gene>
    <name evidence="2" type="ORF">EKO27_g982</name>
</gene>
<keyword evidence="1" id="KW-0812">Transmembrane</keyword>
<dbReference type="GO" id="GO:0006633">
    <property type="term" value="P:fatty acid biosynthetic process"/>
    <property type="evidence" value="ECO:0007669"/>
    <property type="project" value="UniProtKB-UniPathway"/>
</dbReference>
<keyword evidence="1" id="KW-0472">Membrane</keyword>
<sequence>MPYYARRARPRASRNPYLTLYYLFCLIEWIYLTVCALVYDDPGPRELLTYLDYITVLEGFAAIEIAYMSVQKYLNRNAYFDSARALKVGARNLIVWTIMQPFPGFLLGLGRRAFLGCVLAWSVAGTLRYLSFFLALTWRGAAPVLSLIQFVITRSLSLSVFAHRVICGGTRGVVGAVG</sequence>
<dbReference type="STRING" id="363999.A0A439DIB7"/>
<name>A0A439DIB7_9PEZI</name>
<feature type="transmembrane region" description="Helical" evidence="1">
    <location>
        <begin position="20"/>
        <end position="39"/>
    </location>
</feature>
<organism evidence="2 3">
    <name type="scientific">Xylaria grammica</name>
    <dbReference type="NCBI Taxonomy" id="363999"/>
    <lineage>
        <taxon>Eukaryota</taxon>
        <taxon>Fungi</taxon>
        <taxon>Dikarya</taxon>
        <taxon>Ascomycota</taxon>
        <taxon>Pezizomycotina</taxon>
        <taxon>Sordariomycetes</taxon>
        <taxon>Xylariomycetidae</taxon>
        <taxon>Xylariales</taxon>
        <taxon>Xylariaceae</taxon>
        <taxon>Xylaria</taxon>
    </lineage>
</organism>
<dbReference type="AlphaFoldDB" id="A0A439DIB7"/>
<keyword evidence="1" id="KW-1133">Transmembrane helix</keyword>
<comment type="caution">
    <text evidence="2">The sequence shown here is derived from an EMBL/GenBank/DDBJ whole genome shotgun (WGS) entry which is preliminary data.</text>
</comment>